<accession>A0A0E9W5P3</accession>
<name>A0A0E9W5P3_ANGAN</name>
<sequence>MTNFVLNYLMAMCFISPTVWVMTNINTLPLMEPGSQASR</sequence>
<evidence type="ECO:0000313" key="2">
    <source>
        <dbReference type="EMBL" id="JAH85694.1"/>
    </source>
</evidence>
<dbReference type="EMBL" id="GBXM01022883">
    <property type="protein sequence ID" value="JAH85694.1"/>
    <property type="molecule type" value="Transcribed_RNA"/>
</dbReference>
<evidence type="ECO:0000256" key="1">
    <source>
        <dbReference type="SAM" id="Phobius"/>
    </source>
</evidence>
<dbReference type="AlphaFoldDB" id="A0A0E9W5P3"/>
<proteinExistence type="predicted"/>
<organism evidence="2">
    <name type="scientific">Anguilla anguilla</name>
    <name type="common">European freshwater eel</name>
    <name type="synonym">Muraena anguilla</name>
    <dbReference type="NCBI Taxonomy" id="7936"/>
    <lineage>
        <taxon>Eukaryota</taxon>
        <taxon>Metazoa</taxon>
        <taxon>Chordata</taxon>
        <taxon>Craniata</taxon>
        <taxon>Vertebrata</taxon>
        <taxon>Euteleostomi</taxon>
        <taxon>Actinopterygii</taxon>
        <taxon>Neopterygii</taxon>
        <taxon>Teleostei</taxon>
        <taxon>Anguilliformes</taxon>
        <taxon>Anguillidae</taxon>
        <taxon>Anguilla</taxon>
    </lineage>
</organism>
<keyword evidence="1" id="KW-0812">Transmembrane</keyword>
<keyword evidence="1" id="KW-0472">Membrane</keyword>
<feature type="transmembrane region" description="Helical" evidence="1">
    <location>
        <begin position="6"/>
        <end position="25"/>
    </location>
</feature>
<protein>
    <submittedName>
        <fullName evidence="2">Uncharacterized protein</fullName>
    </submittedName>
</protein>
<reference evidence="2" key="2">
    <citation type="journal article" date="2015" name="Fish Shellfish Immunol.">
        <title>Early steps in the European eel (Anguilla anguilla)-Vibrio vulnificus interaction in the gills: Role of the RtxA13 toxin.</title>
        <authorList>
            <person name="Callol A."/>
            <person name="Pajuelo D."/>
            <person name="Ebbesson L."/>
            <person name="Teles M."/>
            <person name="MacKenzie S."/>
            <person name="Amaro C."/>
        </authorList>
    </citation>
    <scope>NUCLEOTIDE SEQUENCE</scope>
</reference>
<reference evidence="2" key="1">
    <citation type="submission" date="2014-11" db="EMBL/GenBank/DDBJ databases">
        <authorList>
            <person name="Amaro Gonzalez C."/>
        </authorList>
    </citation>
    <scope>NUCLEOTIDE SEQUENCE</scope>
</reference>
<keyword evidence="1" id="KW-1133">Transmembrane helix</keyword>